<comment type="function">
    <text evidence="1 6">Required for the transposition of the insertion element.</text>
</comment>
<dbReference type="OrthoDB" id="9793302at2"/>
<dbReference type="InterPro" id="IPR001207">
    <property type="entry name" value="Transposase_mutator"/>
</dbReference>
<dbReference type="EMBL" id="QUAC01000483">
    <property type="protein sequence ID" value="REK84525.1"/>
    <property type="molecule type" value="Genomic_DNA"/>
</dbReference>
<dbReference type="GO" id="GO:0004803">
    <property type="term" value="F:transposase activity"/>
    <property type="evidence" value="ECO:0007669"/>
    <property type="project" value="UniProtKB-UniRule"/>
</dbReference>
<proteinExistence type="inferred from homology"/>
<comment type="caution">
    <text evidence="7">The sequence shown here is derived from an EMBL/GenBank/DDBJ whole genome shotgun (WGS) entry which is preliminary data.</text>
</comment>
<dbReference type="NCBIfam" id="NF033543">
    <property type="entry name" value="transpos_IS256"/>
    <property type="match status" value="1"/>
</dbReference>
<evidence type="ECO:0000313" key="8">
    <source>
        <dbReference type="Proteomes" id="UP000262477"/>
    </source>
</evidence>
<evidence type="ECO:0000256" key="6">
    <source>
        <dbReference type="RuleBase" id="RU365089"/>
    </source>
</evidence>
<evidence type="ECO:0000256" key="2">
    <source>
        <dbReference type="ARBA" id="ARBA00010961"/>
    </source>
</evidence>
<evidence type="ECO:0000256" key="4">
    <source>
        <dbReference type="ARBA" id="ARBA00023125"/>
    </source>
</evidence>
<dbReference type="GO" id="GO:0006313">
    <property type="term" value="P:DNA transposition"/>
    <property type="evidence" value="ECO:0007669"/>
    <property type="project" value="UniProtKB-UniRule"/>
</dbReference>
<dbReference type="PROSITE" id="PS01007">
    <property type="entry name" value="TRANSPOSASE_MUTATOR"/>
    <property type="match status" value="1"/>
</dbReference>
<accession>A0A371PPV4</accession>
<evidence type="ECO:0000256" key="3">
    <source>
        <dbReference type="ARBA" id="ARBA00022578"/>
    </source>
</evidence>
<protein>
    <recommendedName>
        <fullName evidence="6">Mutator family transposase</fullName>
    </recommendedName>
</protein>
<dbReference type="Proteomes" id="UP000262477">
    <property type="component" value="Unassembled WGS sequence"/>
</dbReference>
<keyword evidence="4 6" id="KW-0238">DNA-binding</keyword>
<gene>
    <name evidence="7" type="ORF">DY245_42985</name>
</gene>
<dbReference type="GO" id="GO:0003677">
    <property type="term" value="F:DNA binding"/>
    <property type="evidence" value="ECO:0007669"/>
    <property type="project" value="UniProtKB-UniRule"/>
</dbReference>
<keyword evidence="6" id="KW-0814">Transposable element</keyword>
<dbReference type="Pfam" id="PF00872">
    <property type="entry name" value="Transposase_mut"/>
    <property type="match status" value="1"/>
</dbReference>
<organism evidence="7 8">
    <name type="scientific">Streptomyces inhibens</name>
    <dbReference type="NCBI Taxonomy" id="2293571"/>
    <lineage>
        <taxon>Bacteria</taxon>
        <taxon>Bacillati</taxon>
        <taxon>Actinomycetota</taxon>
        <taxon>Actinomycetes</taxon>
        <taxon>Kitasatosporales</taxon>
        <taxon>Streptomycetaceae</taxon>
        <taxon>Streptomyces</taxon>
    </lineage>
</organism>
<keyword evidence="3 6" id="KW-0815">Transposition</keyword>
<evidence type="ECO:0000256" key="5">
    <source>
        <dbReference type="ARBA" id="ARBA00023172"/>
    </source>
</evidence>
<evidence type="ECO:0000256" key="1">
    <source>
        <dbReference type="ARBA" id="ARBA00002190"/>
    </source>
</evidence>
<dbReference type="PANTHER" id="PTHR33217:SF9">
    <property type="entry name" value="MUTATOR FAMILY TRANSPOSASE"/>
    <property type="match status" value="1"/>
</dbReference>
<keyword evidence="8" id="KW-1185">Reference proteome</keyword>
<evidence type="ECO:0000313" key="7">
    <source>
        <dbReference type="EMBL" id="REK84525.1"/>
    </source>
</evidence>
<dbReference type="AlphaFoldDB" id="A0A371PPV4"/>
<name>A0A371PPV4_STRIH</name>
<sequence>MIDEIVREGARRMLAAALEAEVDAYIAELAHEKDERGRRLVVRNGHHLPRKVTTAAGTVEVRAPRVNDKRIDGQSGERKRFSSAILPPWCRKSPKISEVLPLLYLHGLSSGDFVPALEQFLGSSAGLSPATVTRLTTQWQADHKAFGERDLSATDYVYVWADVIHLRIRLEEAKAAVLVVMGVRADGTKELIAMTDGYRESSESWANLLRDCARRGMHVPVLAVGDAALGFWNALNEVFPATRHQRCWVHKTANVLDSLPKSAQPAAKKAIQDIYNAEDKEHAAEAIKTFAQQYGAKFPKAVKKNVTDEAELLAFYDFPTEHWIHLRTTNPIESTFATVRLRTKVTKGAGSRAAALAMVFKLVESAQARWRAVNAPHLVALVRAGARFERGQLVERPQSAAA</sequence>
<dbReference type="PANTHER" id="PTHR33217">
    <property type="entry name" value="TRANSPOSASE FOR INSERTION SEQUENCE ELEMENT IS1081"/>
    <property type="match status" value="1"/>
</dbReference>
<keyword evidence="5 6" id="KW-0233">DNA recombination</keyword>
<reference evidence="7 8" key="1">
    <citation type="submission" date="2018-08" db="EMBL/GenBank/DDBJ databases">
        <title>Streptomyces NEAU-D10 sp. nov., a novel Actinomycete isolated from soil.</title>
        <authorList>
            <person name="Jin L."/>
        </authorList>
    </citation>
    <scope>NUCLEOTIDE SEQUENCE [LARGE SCALE GENOMIC DNA]</scope>
    <source>
        <strain evidence="7 8">NEAU-D10</strain>
    </source>
</reference>
<comment type="similarity">
    <text evidence="2 6">Belongs to the transposase mutator family.</text>
</comment>